<feature type="transmembrane region" description="Helical" evidence="1">
    <location>
        <begin position="79"/>
        <end position="101"/>
    </location>
</feature>
<sequence>MNHTMKRIALYVVGLFFLAIGIAFSIQAALGVSPVSSLAYAFALVTGMSVGLMTVVANMIFIIMQVIFTKKINLREFGLQLLVAFLFGFYMDFALFLVRLLPTPETIFMRSIFLIISLFIVGIGLLGYFNAKLPLMPYDALTYAISDKFQMPFPKAKITSDLINVCLSLVICLIFIHSFGSVGIGTLIAAYFIGKILGVLMKRYKDLLQDWINRNGHEESTTEV</sequence>
<accession>A0A285SHY8</accession>
<dbReference type="InterPro" id="IPR038750">
    <property type="entry name" value="YczE/YyaS-like"/>
</dbReference>
<dbReference type="OrthoDB" id="87655at2"/>
<keyword evidence="1" id="KW-0472">Membrane</keyword>
<keyword evidence="3" id="KW-1185">Reference proteome</keyword>
<feature type="transmembrane region" description="Helical" evidence="1">
    <location>
        <begin position="158"/>
        <end position="176"/>
    </location>
</feature>
<dbReference type="PANTHER" id="PTHR40078">
    <property type="entry name" value="INTEGRAL MEMBRANE PROTEIN-RELATED"/>
    <property type="match status" value="1"/>
</dbReference>
<dbReference type="Pfam" id="PF19700">
    <property type="entry name" value="DUF6198"/>
    <property type="match status" value="1"/>
</dbReference>
<dbReference type="Proteomes" id="UP000219636">
    <property type="component" value="Unassembled WGS sequence"/>
</dbReference>
<proteinExistence type="predicted"/>
<reference evidence="3" key="1">
    <citation type="submission" date="2017-08" db="EMBL/GenBank/DDBJ databases">
        <authorList>
            <person name="Varghese N."/>
            <person name="Submissions S."/>
        </authorList>
    </citation>
    <scope>NUCLEOTIDE SEQUENCE [LARGE SCALE GENOMIC DNA]</scope>
    <source>
        <strain evidence="3">JC22</strain>
    </source>
</reference>
<dbReference type="AlphaFoldDB" id="A0A285SHY8"/>
<keyword evidence="1" id="KW-0812">Transmembrane</keyword>
<gene>
    <name evidence="2" type="ORF">SAMN05880501_10491</name>
</gene>
<dbReference type="EMBL" id="OBMQ01000004">
    <property type="protein sequence ID" value="SOC05647.1"/>
    <property type="molecule type" value="Genomic_DNA"/>
</dbReference>
<evidence type="ECO:0000313" key="2">
    <source>
        <dbReference type="EMBL" id="SOC05647.1"/>
    </source>
</evidence>
<name>A0A285SHY8_9BACL</name>
<keyword evidence="1" id="KW-1133">Transmembrane helix</keyword>
<dbReference type="PANTHER" id="PTHR40078:SF1">
    <property type="entry name" value="INTEGRAL MEMBRANE PROTEIN"/>
    <property type="match status" value="1"/>
</dbReference>
<evidence type="ECO:0000313" key="3">
    <source>
        <dbReference type="Proteomes" id="UP000219636"/>
    </source>
</evidence>
<organism evidence="2 3">
    <name type="scientific">Ureibacillus xyleni</name>
    <dbReference type="NCBI Taxonomy" id="614648"/>
    <lineage>
        <taxon>Bacteria</taxon>
        <taxon>Bacillati</taxon>
        <taxon>Bacillota</taxon>
        <taxon>Bacilli</taxon>
        <taxon>Bacillales</taxon>
        <taxon>Caryophanaceae</taxon>
        <taxon>Ureibacillus</taxon>
    </lineage>
</organism>
<evidence type="ECO:0000256" key="1">
    <source>
        <dbReference type="SAM" id="Phobius"/>
    </source>
</evidence>
<protein>
    <submittedName>
        <fullName evidence="2">Uncharacterized membrane protein YczE</fullName>
    </submittedName>
</protein>
<feature type="transmembrane region" description="Helical" evidence="1">
    <location>
        <begin position="107"/>
        <end position="129"/>
    </location>
</feature>
<feature type="transmembrane region" description="Helical" evidence="1">
    <location>
        <begin position="38"/>
        <end position="67"/>
    </location>
</feature>